<dbReference type="Gene3D" id="3.40.50.300">
    <property type="entry name" value="P-loop containing nucleotide triphosphate hydrolases"/>
    <property type="match status" value="1"/>
</dbReference>
<dbReference type="SUPFAM" id="SSF52540">
    <property type="entry name" value="P-loop containing nucleoside triphosphate hydrolases"/>
    <property type="match status" value="1"/>
</dbReference>
<keyword evidence="2" id="KW-0347">Helicase</keyword>
<evidence type="ECO:0000259" key="1">
    <source>
        <dbReference type="PROSITE" id="PS51199"/>
    </source>
</evidence>
<dbReference type="PANTHER" id="PTHR30153">
    <property type="entry name" value="REPLICATIVE DNA HELICASE DNAB"/>
    <property type="match status" value="1"/>
</dbReference>
<dbReference type="Proteomes" id="UP000289785">
    <property type="component" value="Segment"/>
</dbReference>
<dbReference type="GeneID" id="55010426"/>
<feature type="domain" description="SF4 helicase" evidence="1">
    <location>
        <begin position="161"/>
        <end position="417"/>
    </location>
</feature>
<accession>A0A410TDX7</accession>
<dbReference type="GO" id="GO:0005524">
    <property type="term" value="F:ATP binding"/>
    <property type="evidence" value="ECO:0007669"/>
    <property type="project" value="InterPro"/>
</dbReference>
<evidence type="ECO:0000313" key="3">
    <source>
        <dbReference type="Proteomes" id="UP000289785"/>
    </source>
</evidence>
<dbReference type="Pfam" id="PF03796">
    <property type="entry name" value="DnaB_C"/>
    <property type="match status" value="1"/>
</dbReference>
<organism evidence="2 3">
    <name type="scientific">Gordonia phage Asapag</name>
    <dbReference type="NCBI Taxonomy" id="2507862"/>
    <lineage>
        <taxon>Viruses</taxon>
        <taxon>Duplodnaviria</taxon>
        <taxon>Heunggongvirae</taxon>
        <taxon>Uroviricota</taxon>
        <taxon>Caudoviricetes</taxon>
        <taxon>Langleyhallvirinae</taxon>
        <taxon>Getalongvirus</taxon>
        <taxon>Getalongvirus asapag</taxon>
    </lineage>
</organism>
<dbReference type="KEGG" id="vg:55010426"/>
<reference evidence="2 3" key="1">
    <citation type="submission" date="2019-01" db="EMBL/GenBank/DDBJ databases">
        <authorList>
            <person name="Case A."/>
            <person name="Jordan N."/>
            <person name="Abdul-Shukar N."/>
            <person name="Baronian N."/>
            <person name="Bartlett E."/>
            <person name="Cordova J."/>
            <person name="Doering K."/>
            <person name="Downer L."/>
            <person name="Harrington M."/>
            <person name="Nillson B."/>
            <person name="Rencher J."/>
            <person name="Sandoval D."/>
            <person name="Weiss L."/>
            <person name="West E."/>
            <person name="Koga A.P."/>
            <person name="Garlena R.A."/>
            <person name="Russell D.A."/>
            <person name="Pope W.H."/>
            <person name="Jacobs-Sera D."/>
            <person name="Hatfull G.F."/>
        </authorList>
    </citation>
    <scope>NUCLEOTIDE SEQUENCE [LARGE SCALE GENOMIC DNA]</scope>
</reference>
<gene>
    <name evidence="2" type="primary">84</name>
    <name evidence="2" type="ORF">SEA_ASAPAG_84</name>
</gene>
<keyword evidence="2" id="KW-0067">ATP-binding</keyword>
<dbReference type="PROSITE" id="PS51199">
    <property type="entry name" value="SF4_HELICASE"/>
    <property type="match status" value="1"/>
</dbReference>
<dbReference type="RefSeq" id="YP_009819129.1">
    <property type="nucleotide sequence ID" value="NC_048146.1"/>
</dbReference>
<sequence>MIYESEQDELILVSAILSVTNPDVELIDRVDPEALSGWRAKIWEYARELRAEGKAPTPRRILSRAGGDVVMRQALEPLRGQTYPPARVRDAERVVTDLAKFRRLQGALTGALERMAGADSYSEALEAAHGELGRLEQATPPSAVIDFSQLWDEWLEDLNSPPVASKPIPTPWPHLDDKLAGGLHRGRTYVVGGRPGEGKSLAGVNLAVGAAEAGHPAIVFSVEMGRKEVAARVIASGAHADYGQITRRNIDDHHMGRVAEWGDTNRSMPLQVVDRADIGVEYVAAVCRTVKRTRGLDVVFVDYLQLLKPAGSKLPRHEQIGHMSRALKVLAMDLDVAVVIACQLNRNSANEKRPPVLADLRESGSIEQDCDVAILLNHKRADNGDHTGDIELVVAKNRTGSTGTITARWAAYQARIA</sequence>
<proteinExistence type="predicted"/>
<protein>
    <submittedName>
        <fullName evidence="2">DnaB-like dsDNA helicase</fullName>
    </submittedName>
</protein>
<dbReference type="GO" id="GO:0006260">
    <property type="term" value="P:DNA replication"/>
    <property type="evidence" value="ECO:0007669"/>
    <property type="project" value="InterPro"/>
</dbReference>
<keyword evidence="3" id="KW-1185">Reference proteome</keyword>
<dbReference type="GO" id="GO:0003678">
    <property type="term" value="F:DNA helicase activity"/>
    <property type="evidence" value="ECO:0007669"/>
    <property type="project" value="InterPro"/>
</dbReference>
<name>A0A410TDX7_9CAUD</name>
<keyword evidence="2" id="KW-0378">Hydrolase</keyword>
<dbReference type="PANTHER" id="PTHR30153:SF2">
    <property type="entry name" value="REPLICATIVE DNA HELICASE"/>
    <property type="match status" value="1"/>
</dbReference>
<dbReference type="InterPro" id="IPR007694">
    <property type="entry name" value="DNA_helicase_DnaB-like_C"/>
</dbReference>
<keyword evidence="2" id="KW-0547">Nucleotide-binding</keyword>
<dbReference type="InterPro" id="IPR027417">
    <property type="entry name" value="P-loop_NTPase"/>
</dbReference>
<evidence type="ECO:0000313" key="2">
    <source>
        <dbReference type="EMBL" id="QAU07223.1"/>
    </source>
</evidence>
<dbReference type="EMBL" id="MK376961">
    <property type="protein sequence ID" value="QAU07223.1"/>
    <property type="molecule type" value="Genomic_DNA"/>
</dbReference>